<evidence type="ECO:0000313" key="3">
    <source>
        <dbReference type="Proteomes" id="UP000814243"/>
    </source>
</evidence>
<organism evidence="2 3">
    <name type="scientific">Spodoptera exigua</name>
    <name type="common">Beet armyworm</name>
    <name type="synonym">Noctua fulgens</name>
    <dbReference type="NCBI Taxonomy" id="7107"/>
    <lineage>
        <taxon>Eukaryota</taxon>
        <taxon>Metazoa</taxon>
        <taxon>Ecdysozoa</taxon>
        <taxon>Arthropoda</taxon>
        <taxon>Hexapoda</taxon>
        <taxon>Insecta</taxon>
        <taxon>Pterygota</taxon>
        <taxon>Neoptera</taxon>
        <taxon>Endopterygota</taxon>
        <taxon>Lepidoptera</taxon>
        <taxon>Glossata</taxon>
        <taxon>Ditrysia</taxon>
        <taxon>Noctuoidea</taxon>
        <taxon>Noctuidae</taxon>
        <taxon>Amphipyrinae</taxon>
        <taxon>Spodoptera</taxon>
    </lineage>
</organism>
<dbReference type="AlphaFoldDB" id="A0A922SAD0"/>
<dbReference type="EMBL" id="JACEFF010000826">
    <property type="protein sequence ID" value="KAH9630362.1"/>
    <property type="molecule type" value="Genomic_DNA"/>
</dbReference>
<accession>A0A922SAD0</accession>
<evidence type="ECO:0000256" key="1">
    <source>
        <dbReference type="SAM" id="MobiDB-lite"/>
    </source>
</evidence>
<evidence type="ECO:0000313" key="2">
    <source>
        <dbReference type="EMBL" id="KAH9630362.1"/>
    </source>
</evidence>
<comment type="caution">
    <text evidence="2">The sequence shown here is derived from an EMBL/GenBank/DDBJ whole genome shotgun (WGS) entry which is preliminary data.</text>
</comment>
<dbReference type="Proteomes" id="UP000814243">
    <property type="component" value="Unassembled WGS sequence"/>
</dbReference>
<protein>
    <submittedName>
        <fullName evidence="2">Uncharacterized protein</fullName>
    </submittedName>
</protein>
<sequence length="234" mass="25570">MSCEYWYTLRTQDSVKFIFFRSCKIRIIIGSNDDQILTWWGTGTEEEYLHLRSRLPAPVPAFPVVLDRLPPCESISSMARDRVPVATEESLARVKLARLSAYFSVCPPAVPVHLVPVSALSKHPTLQPRLSTPPPPQPAVEWNVNAVQKNTVLSVLCGLMSTLPLPLSPPASPAAPTSPLMPTSPVSQTSRTMSPASPALSPASPTWPKTPETPPISTPRGAKRIRRFNRCASS</sequence>
<gene>
    <name evidence="2" type="ORF">HF086_004495</name>
</gene>
<reference evidence="2" key="1">
    <citation type="journal article" date="2021" name="G3 (Bethesda)">
        <title>Genome and transcriptome analysis of the beet armyworm Spodoptera exigua reveals targets for pest control. .</title>
        <authorList>
            <person name="Simon S."/>
            <person name="Breeschoten T."/>
            <person name="Jansen H.J."/>
            <person name="Dirks R.P."/>
            <person name="Schranz M.E."/>
            <person name="Ros V.I.D."/>
        </authorList>
    </citation>
    <scope>NUCLEOTIDE SEQUENCE</scope>
    <source>
        <strain evidence="2">TB_SE_WUR_2020</strain>
    </source>
</reference>
<feature type="compositionally biased region" description="Low complexity" evidence="1">
    <location>
        <begin position="174"/>
        <end position="185"/>
    </location>
</feature>
<proteinExistence type="predicted"/>
<feature type="region of interest" description="Disordered" evidence="1">
    <location>
        <begin position="170"/>
        <end position="234"/>
    </location>
</feature>
<feature type="compositionally biased region" description="Low complexity" evidence="1">
    <location>
        <begin position="194"/>
        <end position="204"/>
    </location>
</feature>
<name>A0A922SAD0_SPOEX</name>
<feature type="compositionally biased region" description="Basic residues" evidence="1">
    <location>
        <begin position="221"/>
        <end position="234"/>
    </location>
</feature>